<evidence type="ECO:0000313" key="4">
    <source>
        <dbReference type="Proteomes" id="UP000070700"/>
    </source>
</evidence>
<feature type="domain" description="Ribosome maturation protein SDO1/SBDS N-terminal" evidence="2">
    <location>
        <begin position="8"/>
        <end position="96"/>
    </location>
</feature>
<feature type="region of interest" description="Disordered" evidence="1">
    <location>
        <begin position="94"/>
        <end position="115"/>
    </location>
</feature>
<dbReference type="SUPFAM" id="SSF89895">
    <property type="entry name" value="FYSH domain"/>
    <property type="match status" value="1"/>
</dbReference>
<organism evidence="3 4">
    <name type="scientific">Mollisia scopiformis</name>
    <name type="common">Conifer needle endophyte fungus</name>
    <name type="synonym">Phialocephala scopiformis</name>
    <dbReference type="NCBI Taxonomy" id="149040"/>
    <lineage>
        <taxon>Eukaryota</taxon>
        <taxon>Fungi</taxon>
        <taxon>Dikarya</taxon>
        <taxon>Ascomycota</taxon>
        <taxon>Pezizomycotina</taxon>
        <taxon>Leotiomycetes</taxon>
        <taxon>Helotiales</taxon>
        <taxon>Mollisiaceae</taxon>
        <taxon>Mollisia</taxon>
    </lineage>
</organism>
<dbReference type="Gene3D" id="3.30.1250.10">
    <property type="entry name" value="Ribosome maturation protein SBDS, N-terminal domain"/>
    <property type="match status" value="1"/>
</dbReference>
<dbReference type="KEGG" id="psco:LY89DRAFT_607486"/>
<gene>
    <name evidence="3" type="ORF">LY89DRAFT_607486</name>
</gene>
<dbReference type="PANTHER" id="PTHR10927">
    <property type="entry name" value="RIBOSOME MATURATION PROTEIN SBDS"/>
    <property type="match status" value="1"/>
</dbReference>
<dbReference type="GeneID" id="28820187"/>
<reference evidence="3 4" key="1">
    <citation type="submission" date="2015-10" db="EMBL/GenBank/DDBJ databases">
        <title>Full genome of DAOMC 229536 Phialocephala scopiformis, a fungal endophyte of spruce producing the potent anti-insectan compound rugulosin.</title>
        <authorList>
            <consortium name="DOE Joint Genome Institute"/>
            <person name="Walker A.K."/>
            <person name="Frasz S.L."/>
            <person name="Seifert K.A."/>
            <person name="Miller J.D."/>
            <person name="Mondo S.J."/>
            <person name="Labutti K."/>
            <person name="Lipzen A."/>
            <person name="Dockter R."/>
            <person name="Kennedy M."/>
            <person name="Grigoriev I.V."/>
            <person name="Spatafora J.W."/>
        </authorList>
    </citation>
    <scope>NUCLEOTIDE SEQUENCE [LARGE SCALE GENOMIC DNA]</scope>
    <source>
        <strain evidence="3 4">CBS 120377</strain>
    </source>
</reference>
<evidence type="ECO:0000259" key="2">
    <source>
        <dbReference type="Pfam" id="PF01172"/>
    </source>
</evidence>
<dbReference type="STRING" id="149040.A0A194XRN7"/>
<dbReference type="FunCoup" id="A0A194XRN7">
    <property type="interactions" value="192"/>
</dbReference>
<dbReference type="InterPro" id="IPR019783">
    <property type="entry name" value="SDO1/SBDS_N"/>
</dbReference>
<dbReference type="InParanoid" id="A0A194XRN7"/>
<dbReference type="Proteomes" id="UP000070700">
    <property type="component" value="Unassembled WGS sequence"/>
</dbReference>
<accession>A0A194XRN7</accession>
<proteinExistence type="predicted"/>
<sequence length="115" mass="12770">MTRGEAKQVKAHYQGKDEDFVIFVDDLPTAEKWKTDKSIPLAHFVSSFKIFITHKHGAQGPYDGASKQALENEFGTTNDDEVIKAILEKGTLQESEVFGERQGTKNDSMGSRAGH</sequence>
<dbReference type="OrthoDB" id="2567806at2759"/>
<name>A0A194XRN7_MOLSC</name>
<protein>
    <submittedName>
        <fullName evidence="3">Shwachman-Bodian-diamond syndrome protein</fullName>
    </submittedName>
</protein>
<dbReference type="EMBL" id="KQ947406">
    <property type="protein sequence ID" value="KUJ22714.1"/>
    <property type="molecule type" value="Genomic_DNA"/>
</dbReference>
<dbReference type="AlphaFoldDB" id="A0A194XRN7"/>
<dbReference type="PANTHER" id="PTHR10927:SF2">
    <property type="entry name" value="RESTRICTION OF TELOMERE CAPPING PROTEIN 3"/>
    <property type="match status" value="1"/>
</dbReference>
<dbReference type="InterPro" id="IPR039100">
    <property type="entry name" value="Sdo1/SBDS-like"/>
</dbReference>
<dbReference type="RefSeq" id="XP_018077069.1">
    <property type="nucleotide sequence ID" value="XM_018210461.1"/>
</dbReference>
<evidence type="ECO:0000313" key="3">
    <source>
        <dbReference type="EMBL" id="KUJ22714.1"/>
    </source>
</evidence>
<evidence type="ECO:0000256" key="1">
    <source>
        <dbReference type="SAM" id="MobiDB-lite"/>
    </source>
</evidence>
<dbReference type="InterPro" id="IPR036786">
    <property type="entry name" value="Ribosome_mat_SBDS_N_sf"/>
</dbReference>
<keyword evidence="4" id="KW-1185">Reference proteome</keyword>
<dbReference type="Pfam" id="PF01172">
    <property type="entry name" value="SBDS_N"/>
    <property type="match status" value="1"/>
</dbReference>